<accession>A0ABT8G289</accession>
<dbReference type="InterPro" id="IPR003953">
    <property type="entry name" value="FAD-dep_OxRdtase_2_FAD-bd"/>
</dbReference>
<feature type="domain" description="FAD-dependent oxidoreductase 2 FAD-binding" evidence="5">
    <location>
        <begin position="9"/>
        <end position="531"/>
    </location>
</feature>
<dbReference type="SUPFAM" id="SSF56425">
    <property type="entry name" value="Succinate dehydrogenase/fumarate reductase flavoprotein, catalytic domain"/>
    <property type="match status" value="1"/>
</dbReference>
<keyword evidence="4" id="KW-0560">Oxidoreductase</keyword>
<keyword evidence="2" id="KW-0285">Flavoprotein</keyword>
<name>A0ABT8G289_9MICO</name>
<protein>
    <submittedName>
        <fullName evidence="6">FAD-binding protein</fullName>
    </submittedName>
</protein>
<dbReference type="InterPro" id="IPR050315">
    <property type="entry name" value="FAD-oxidoreductase_2"/>
</dbReference>
<gene>
    <name evidence="6" type="ORF">QQX04_09650</name>
</gene>
<keyword evidence="7" id="KW-1185">Reference proteome</keyword>
<comment type="caution">
    <text evidence="6">The sequence shown here is derived from an EMBL/GenBank/DDBJ whole genome shotgun (WGS) entry which is preliminary data.</text>
</comment>
<dbReference type="InterPro" id="IPR036188">
    <property type="entry name" value="FAD/NAD-bd_sf"/>
</dbReference>
<keyword evidence="3" id="KW-0274">FAD</keyword>
<dbReference type="EMBL" id="JAUHPV010000005">
    <property type="protein sequence ID" value="MDN4473252.1"/>
    <property type="molecule type" value="Genomic_DNA"/>
</dbReference>
<evidence type="ECO:0000259" key="5">
    <source>
        <dbReference type="Pfam" id="PF00890"/>
    </source>
</evidence>
<evidence type="ECO:0000313" key="7">
    <source>
        <dbReference type="Proteomes" id="UP001172738"/>
    </source>
</evidence>
<comment type="cofactor">
    <cofactor evidence="1">
        <name>FAD</name>
        <dbReference type="ChEBI" id="CHEBI:57692"/>
    </cofactor>
</comment>
<dbReference type="Gene3D" id="3.50.50.60">
    <property type="entry name" value="FAD/NAD(P)-binding domain"/>
    <property type="match status" value="2"/>
</dbReference>
<evidence type="ECO:0000256" key="2">
    <source>
        <dbReference type="ARBA" id="ARBA00022630"/>
    </source>
</evidence>
<dbReference type="RefSeq" id="WP_301128587.1">
    <property type="nucleotide sequence ID" value="NZ_JAUHPV010000005.1"/>
</dbReference>
<dbReference type="InterPro" id="IPR027477">
    <property type="entry name" value="Succ_DH/fumarate_Rdtase_cat_sf"/>
</dbReference>
<sequence>MAHWDEEIDLLVVGTGAAAMSAAIAAADEGVEVVVVEGSDKWGGSTAMSGGGCWLPTHPAMKRLGVDDSKEKVLTYLDACVGTPEEVGPASSLPRREAFVDHAPVVFSWLERHGMVWKPAKAYPDYYPDLPGGIAGGRTVEPAPFNTKKFGDWWDSARKELPPIPLFAGDTYLLARAWSTFSGMIGGAKMVFRTLGGLVTLQRLSGLGMSLAARLMWISKFEQGTDVRLSTPLTDLVVEDGAVVGAVVTGPDGERRIRTRKGVHLGAGGFDHNKEMRLKYQGVEGSSSGNPYNTGTAIEIGMKHGADVALMDDAWWGPSVAPTSESGPIFLVSERSMPYTIVVDQDGKRYVNESTSYVDFGHAMLENGMERSEPSWMILDRRHRRRYMNNAFLMGSKKFYDEGLAVKADTLEELAEAMDVPKENLKATIQRFNGFARDGVDQDYDRGHDAYDNYYGDPTHGPNPNLGEIAYGPFVAIKIVLGDLGTKGGLLTDEHSRVLDTKGAVIDGLYAAGNCSASVVGRTYPGAGSTLGPALVFGYIAGKHAATR</sequence>
<evidence type="ECO:0000256" key="3">
    <source>
        <dbReference type="ARBA" id="ARBA00022827"/>
    </source>
</evidence>
<dbReference type="SUPFAM" id="SSF51905">
    <property type="entry name" value="FAD/NAD(P)-binding domain"/>
    <property type="match status" value="1"/>
</dbReference>
<evidence type="ECO:0000256" key="4">
    <source>
        <dbReference type="ARBA" id="ARBA00023002"/>
    </source>
</evidence>
<organism evidence="6 7">
    <name type="scientific">Demequina zhanjiangensis</name>
    <dbReference type="NCBI Taxonomy" id="3051659"/>
    <lineage>
        <taxon>Bacteria</taxon>
        <taxon>Bacillati</taxon>
        <taxon>Actinomycetota</taxon>
        <taxon>Actinomycetes</taxon>
        <taxon>Micrococcales</taxon>
        <taxon>Demequinaceae</taxon>
        <taxon>Demequina</taxon>
    </lineage>
</organism>
<evidence type="ECO:0000313" key="6">
    <source>
        <dbReference type="EMBL" id="MDN4473252.1"/>
    </source>
</evidence>
<dbReference type="PANTHER" id="PTHR43400">
    <property type="entry name" value="FUMARATE REDUCTASE"/>
    <property type="match status" value="1"/>
</dbReference>
<dbReference type="Pfam" id="PF00890">
    <property type="entry name" value="FAD_binding_2"/>
    <property type="match status" value="1"/>
</dbReference>
<dbReference type="PANTHER" id="PTHR43400:SF10">
    <property type="entry name" value="3-OXOSTEROID 1-DEHYDROGENASE"/>
    <property type="match status" value="1"/>
</dbReference>
<evidence type="ECO:0000256" key="1">
    <source>
        <dbReference type="ARBA" id="ARBA00001974"/>
    </source>
</evidence>
<dbReference type="PROSITE" id="PS50890">
    <property type="entry name" value="PUA"/>
    <property type="match status" value="1"/>
</dbReference>
<proteinExistence type="predicted"/>
<reference evidence="6" key="1">
    <citation type="submission" date="2023-06" db="EMBL/GenBank/DDBJ databases">
        <title>SYSU T00b26.</title>
        <authorList>
            <person name="Gao L."/>
            <person name="Fang B.-Z."/>
            <person name="Li W.-J."/>
        </authorList>
    </citation>
    <scope>NUCLEOTIDE SEQUENCE</scope>
    <source>
        <strain evidence="6">SYSU T00b26</strain>
    </source>
</reference>
<dbReference type="Proteomes" id="UP001172738">
    <property type="component" value="Unassembled WGS sequence"/>
</dbReference>